<evidence type="ECO:0000256" key="18">
    <source>
        <dbReference type="ARBA" id="ARBA00022989"/>
    </source>
</evidence>
<keyword evidence="10" id="KW-0645">Protease</keyword>
<comment type="catalytic activity">
    <reaction evidence="25">
        <text>[GlcNAc-(1-&gt;4)-Mur2Ac(oyl-L-Ala-gamma-D-Glu-L-Lys-D-Ala-D-Ala)](n)-di-trans,octa-cis-undecaprenyl diphosphate + beta-D-GlcNAc-(1-&gt;4)-Mur2Ac(oyl-L-Ala-gamma-D-Glu-L-Lys-D-Ala-D-Ala)-di-trans,octa-cis-undecaprenyl diphosphate = [GlcNAc-(1-&gt;4)-Mur2Ac(oyl-L-Ala-gamma-D-Glu-L-Lys-D-Ala-D-Ala)](n+1)-di-trans,octa-cis-undecaprenyl diphosphate + di-trans,octa-cis-undecaprenyl diphosphate + H(+)</text>
        <dbReference type="Rhea" id="RHEA:23708"/>
        <dbReference type="Rhea" id="RHEA-COMP:9602"/>
        <dbReference type="Rhea" id="RHEA-COMP:9603"/>
        <dbReference type="ChEBI" id="CHEBI:15378"/>
        <dbReference type="ChEBI" id="CHEBI:58405"/>
        <dbReference type="ChEBI" id="CHEBI:60033"/>
        <dbReference type="ChEBI" id="CHEBI:78435"/>
        <dbReference type="EC" id="2.4.99.28"/>
    </reaction>
</comment>
<dbReference type="InterPro" id="IPR012338">
    <property type="entry name" value="Beta-lactam/transpept-like"/>
</dbReference>
<evidence type="ECO:0000259" key="30">
    <source>
        <dbReference type="Pfam" id="PF17092"/>
    </source>
</evidence>
<protein>
    <recommendedName>
        <fullName evidence="6">Penicillin-binding protein 1A</fullName>
        <ecNumber evidence="24">2.4.99.28</ecNumber>
        <ecNumber evidence="5">3.4.16.4</ecNumber>
    </recommendedName>
</protein>
<sequence length="885" mass="95645">MQSGSQPPVPPAGTAADDAAPSRPAGSAGAAPPVPPPPPAPPRRSGPAGPSPVAAGARLWVTNPARAGLFGWLVRYYLFAAACVAVALGYFGVRVYRAYDAALPDIADVERYDALAPGVTRIFAVDGSVLAELAREHRAYAPIDEIPDRLIQAFLSVEDRRFFTHAGLDWRGLARATLANLRSGTVIQGGSTITQQVAKGFLSDERTLDRKLREALLSLRIEGRLGKWRILEIYLNKIFLGHGAYGVAAAASRYFGKELHELTLAEAALIAGLARAPSRYSPLASPERALKRRSVVLQDMVEAGAITPAERDAADDEPLKLAAAPPDVFRLRAPYYAEHVRREAGLRFGDAAVLQDGLQIETAAQIDMGAQAHAAIDSALRRIDRRQGWRGPVAHLSDETARATLLERTGDEYGDDAMTADPQRWRLALVTEVNAKQARVRVGKVEALLPLKKMAWASRYDRNTGVNDVKITRVDEAIEAGDVVWVRPAQKRRSVIAEIDDEAAAAESAASESGDTSAGSAALEPPDEATGLLLVELGQMPRVEASLYTMAHDTGEVEAMEGGLDYDRSQFNRTTQACRQPGSVFKAIYYALALDGGHYNMGSVLEDKPYVPEPGEMWSPQNIGQTLDGKVLLRTALIKSLNLPSIRLFVSLGADKVVPWARRLGFTTELIADRALSLGASCVRTDELSRAFSIFVRGGSWIDPIYIRRVIDKRGQTLLDQRHPLDAGVDVAGRLDRMAALAVHGPRQVVDDRTAFLITRLMREVVTAGIGGRASQIGVPAGGKSGTASKNAYTTDTWFVGFTSRHMTAAWMGDDTYERSLGDEDASYTTATPMWTQFMAGVVAGIPHENLPMNRPPGISSRNVDARTGEEPMAGMPSATLYFKD</sequence>
<proteinExistence type="inferred from homology"/>
<keyword evidence="17" id="KW-0573">Peptidoglycan synthesis</keyword>
<dbReference type="InterPro" id="IPR012340">
    <property type="entry name" value="NA-bd_OB-fold"/>
</dbReference>
<dbReference type="NCBIfam" id="TIGR02074">
    <property type="entry name" value="PBP_1a_fam"/>
    <property type="match status" value="1"/>
</dbReference>
<evidence type="ECO:0000256" key="16">
    <source>
        <dbReference type="ARBA" id="ARBA00022968"/>
    </source>
</evidence>
<evidence type="ECO:0000256" key="21">
    <source>
        <dbReference type="ARBA" id="ARBA00023268"/>
    </source>
</evidence>
<keyword evidence="19 27" id="KW-0472">Membrane</keyword>
<evidence type="ECO:0000256" key="8">
    <source>
        <dbReference type="ARBA" id="ARBA00022519"/>
    </source>
</evidence>
<dbReference type="InterPro" id="IPR036950">
    <property type="entry name" value="PBP_transglycosylase"/>
</dbReference>
<comment type="catalytic activity">
    <reaction evidence="23">
        <text>Preferential cleavage: (Ac)2-L-Lys-D-Ala-|-D-Ala. Also transpeptidation of peptidyl-alanyl moieties that are N-acyl substituents of D-alanine.</text>
        <dbReference type="EC" id="3.4.16.4"/>
    </reaction>
</comment>
<dbReference type="EMBL" id="JAQNDL010000002">
    <property type="protein sequence ID" value="MDC0720168.1"/>
    <property type="molecule type" value="Genomic_DNA"/>
</dbReference>
<dbReference type="InterPro" id="IPR050396">
    <property type="entry name" value="Glycosyltr_51/Transpeptidase"/>
</dbReference>
<dbReference type="Gene3D" id="3.40.710.10">
    <property type="entry name" value="DD-peptidase/beta-lactamase superfamily"/>
    <property type="match status" value="1"/>
</dbReference>
<keyword evidence="7" id="KW-1003">Cell membrane</keyword>
<evidence type="ECO:0000256" key="5">
    <source>
        <dbReference type="ARBA" id="ARBA00012448"/>
    </source>
</evidence>
<comment type="similarity">
    <text evidence="3">In the C-terminal section; belongs to the transpeptidase family.</text>
</comment>
<evidence type="ECO:0000256" key="9">
    <source>
        <dbReference type="ARBA" id="ARBA00022645"/>
    </source>
</evidence>
<evidence type="ECO:0000256" key="7">
    <source>
        <dbReference type="ARBA" id="ARBA00022475"/>
    </source>
</evidence>
<keyword evidence="11" id="KW-0328">Glycosyltransferase</keyword>
<keyword evidence="9" id="KW-0121">Carboxypeptidase</keyword>
<feature type="compositionally biased region" description="Pro residues" evidence="26">
    <location>
        <begin position="32"/>
        <end position="44"/>
    </location>
</feature>
<evidence type="ECO:0000256" key="10">
    <source>
        <dbReference type="ARBA" id="ARBA00022670"/>
    </source>
</evidence>
<dbReference type="InterPro" id="IPR001460">
    <property type="entry name" value="PCN-bd_Tpept"/>
</dbReference>
<accession>A0ABT5E5F9</accession>
<evidence type="ECO:0000256" key="3">
    <source>
        <dbReference type="ARBA" id="ARBA00007090"/>
    </source>
</evidence>
<dbReference type="Gene3D" id="1.10.3810.10">
    <property type="entry name" value="Biosynthetic peptidoglycan transglycosylase-like"/>
    <property type="match status" value="1"/>
</dbReference>
<dbReference type="Proteomes" id="UP001221686">
    <property type="component" value="Unassembled WGS sequence"/>
</dbReference>
<keyword evidence="16" id="KW-0735">Signal-anchor</keyword>
<dbReference type="SUPFAM" id="SSF56601">
    <property type="entry name" value="beta-lactamase/transpeptidase-like"/>
    <property type="match status" value="1"/>
</dbReference>
<evidence type="ECO:0000259" key="28">
    <source>
        <dbReference type="Pfam" id="PF00905"/>
    </source>
</evidence>
<dbReference type="InterPro" id="IPR031376">
    <property type="entry name" value="PCB_OB"/>
</dbReference>
<dbReference type="Pfam" id="PF17092">
    <property type="entry name" value="PCB_OB"/>
    <property type="match status" value="1"/>
</dbReference>
<feature type="domain" description="Glycosyl transferase family 51" evidence="29">
    <location>
        <begin position="127"/>
        <end position="300"/>
    </location>
</feature>
<dbReference type="InterPro" id="IPR001264">
    <property type="entry name" value="Glyco_trans_51"/>
</dbReference>
<keyword evidence="14" id="KW-0378">Hydrolase</keyword>
<feature type="domain" description="Penicillin-binding protein OB-like" evidence="30">
    <location>
        <begin position="389"/>
        <end position="493"/>
    </location>
</feature>
<dbReference type="EC" id="3.4.16.4" evidence="5"/>
<dbReference type="SUPFAM" id="SSF53955">
    <property type="entry name" value="Lysozyme-like"/>
    <property type="match status" value="1"/>
</dbReference>
<feature type="region of interest" description="Disordered" evidence="26">
    <location>
        <begin position="1"/>
        <end position="52"/>
    </location>
</feature>
<comment type="caution">
    <text evidence="31">The sequence shown here is derived from an EMBL/GenBank/DDBJ whole genome shotgun (WGS) entry which is preliminary data.</text>
</comment>
<keyword evidence="20" id="KW-0046">Antibiotic resistance</keyword>
<evidence type="ECO:0000256" key="27">
    <source>
        <dbReference type="SAM" id="Phobius"/>
    </source>
</evidence>
<keyword evidence="15" id="KW-0133">Cell shape</keyword>
<evidence type="ECO:0000259" key="29">
    <source>
        <dbReference type="Pfam" id="PF00912"/>
    </source>
</evidence>
<evidence type="ECO:0000256" key="13">
    <source>
        <dbReference type="ARBA" id="ARBA00022692"/>
    </source>
</evidence>
<dbReference type="PANTHER" id="PTHR32282:SF27">
    <property type="entry name" value="PENICILLIN-BINDING PROTEIN 1A"/>
    <property type="match status" value="1"/>
</dbReference>
<dbReference type="Pfam" id="PF00912">
    <property type="entry name" value="Transgly"/>
    <property type="match status" value="1"/>
</dbReference>
<evidence type="ECO:0000256" key="24">
    <source>
        <dbReference type="ARBA" id="ARBA00044770"/>
    </source>
</evidence>
<comment type="pathway">
    <text evidence="2">Cell wall biogenesis; peptidoglycan biosynthesis.</text>
</comment>
<dbReference type="RefSeq" id="WP_272088659.1">
    <property type="nucleotide sequence ID" value="NZ_JAQNDL010000002.1"/>
</dbReference>
<evidence type="ECO:0000256" key="20">
    <source>
        <dbReference type="ARBA" id="ARBA00023251"/>
    </source>
</evidence>
<feature type="compositionally biased region" description="Low complexity" evidence="26">
    <location>
        <begin position="12"/>
        <end position="31"/>
    </location>
</feature>
<evidence type="ECO:0000256" key="23">
    <source>
        <dbReference type="ARBA" id="ARBA00034000"/>
    </source>
</evidence>
<evidence type="ECO:0000256" key="15">
    <source>
        <dbReference type="ARBA" id="ARBA00022960"/>
    </source>
</evidence>
<keyword evidence="22" id="KW-0961">Cell wall biogenesis/degradation</keyword>
<name>A0ABT5E5F9_9BACT</name>
<dbReference type="PANTHER" id="PTHR32282">
    <property type="entry name" value="BINDING PROTEIN TRANSPEPTIDASE, PUTATIVE-RELATED"/>
    <property type="match status" value="1"/>
</dbReference>
<evidence type="ECO:0000256" key="1">
    <source>
        <dbReference type="ARBA" id="ARBA00004249"/>
    </source>
</evidence>
<keyword evidence="8" id="KW-0997">Cell inner membrane</keyword>
<keyword evidence="21" id="KW-0511">Multifunctional enzyme</keyword>
<evidence type="ECO:0000256" key="11">
    <source>
        <dbReference type="ARBA" id="ARBA00022676"/>
    </source>
</evidence>
<evidence type="ECO:0000256" key="22">
    <source>
        <dbReference type="ARBA" id="ARBA00023316"/>
    </source>
</evidence>
<evidence type="ECO:0000256" key="2">
    <source>
        <dbReference type="ARBA" id="ARBA00004752"/>
    </source>
</evidence>
<reference evidence="31 32" key="1">
    <citation type="submission" date="2022-11" db="EMBL/GenBank/DDBJ databases">
        <title>Minimal conservation of predation-associated metabolite biosynthetic gene clusters underscores biosynthetic potential of Myxococcota including descriptions for ten novel species: Archangium lansinium sp. nov., Myxococcus landrumus sp. nov., Nannocystis bai.</title>
        <authorList>
            <person name="Ahearne A."/>
            <person name="Stevens C."/>
            <person name="Dowd S."/>
        </authorList>
    </citation>
    <scope>NUCLEOTIDE SEQUENCE [LARGE SCALE GENOMIC DNA]</scope>
    <source>
        <strain evidence="31 32">BB15-2</strain>
    </source>
</reference>
<keyword evidence="32" id="KW-1185">Reference proteome</keyword>
<comment type="subcellular location">
    <subcellularLocation>
        <location evidence="1">Cell inner membrane</location>
        <topology evidence="1">Single-pass type II membrane protein</topology>
    </subcellularLocation>
</comment>
<evidence type="ECO:0000313" key="32">
    <source>
        <dbReference type="Proteomes" id="UP001221686"/>
    </source>
</evidence>
<evidence type="ECO:0000256" key="17">
    <source>
        <dbReference type="ARBA" id="ARBA00022984"/>
    </source>
</evidence>
<evidence type="ECO:0000256" key="14">
    <source>
        <dbReference type="ARBA" id="ARBA00022801"/>
    </source>
</evidence>
<comment type="similarity">
    <text evidence="4">In the N-terminal section; belongs to the glycosyltransferase 51 family.</text>
</comment>
<feature type="transmembrane region" description="Helical" evidence="27">
    <location>
        <begin position="76"/>
        <end position="93"/>
    </location>
</feature>
<dbReference type="InterPro" id="IPR023346">
    <property type="entry name" value="Lysozyme-like_dom_sf"/>
</dbReference>
<evidence type="ECO:0000256" key="6">
    <source>
        <dbReference type="ARBA" id="ARBA00018638"/>
    </source>
</evidence>
<evidence type="ECO:0000313" key="31">
    <source>
        <dbReference type="EMBL" id="MDC0720168.1"/>
    </source>
</evidence>
<gene>
    <name evidence="31" type="ORF">POL25_24930</name>
</gene>
<evidence type="ECO:0000256" key="12">
    <source>
        <dbReference type="ARBA" id="ARBA00022679"/>
    </source>
</evidence>
<organism evidence="31 32">
    <name type="scientific">Nannocystis bainbridge</name>
    <dbReference type="NCBI Taxonomy" id="2995303"/>
    <lineage>
        <taxon>Bacteria</taxon>
        <taxon>Pseudomonadati</taxon>
        <taxon>Myxococcota</taxon>
        <taxon>Polyangia</taxon>
        <taxon>Nannocystales</taxon>
        <taxon>Nannocystaceae</taxon>
        <taxon>Nannocystis</taxon>
    </lineage>
</organism>
<evidence type="ECO:0000256" key="26">
    <source>
        <dbReference type="SAM" id="MobiDB-lite"/>
    </source>
</evidence>
<evidence type="ECO:0000256" key="19">
    <source>
        <dbReference type="ARBA" id="ARBA00023136"/>
    </source>
</evidence>
<dbReference type="Pfam" id="PF00905">
    <property type="entry name" value="Transpeptidase"/>
    <property type="match status" value="1"/>
</dbReference>
<keyword evidence="13 27" id="KW-0812">Transmembrane</keyword>
<dbReference type="Gene3D" id="2.40.50.140">
    <property type="entry name" value="Nucleic acid-binding proteins"/>
    <property type="match status" value="1"/>
</dbReference>
<keyword evidence="18 27" id="KW-1133">Transmembrane helix</keyword>
<keyword evidence="12" id="KW-0808">Transferase</keyword>
<dbReference type="EC" id="2.4.99.28" evidence="24"/>
<evidence type="ECO:0000256" key="4">
    <source>
        <dbReference type="ARBA" id="ARBA00007739"/>
    </source>
</evidence>
<feature type="domain" description="Penicillin-binding protein transpeptidase" evidence="28">
    <location>
        <begin position="550"/>
        <end position="805"/>
    </location>
</feature>
<evidence type="ECO:0000256" key="25">
    <source>
        <dbReference type="ARBA" id="ARBA00049902"/>
    </source>
</evidence>